<dbReference type="EMBL" id="LR902028">
    <property type="protein sequence ID" value="CAD7249839.1"/>
    <property type="molecule type" value="Genomic_DNA"/>
</dbReference>
<accession>A0A7R9A997</accession>
<sequence length="149" mass="16987">QYIRDHLLGFVSDPSAGSVLAKETSEVLNDICSDGGSEKRYRKFHHHQGLTPSEIIWKLKSKNVNICSMMLLWNPNPADPQFFRGMFYIWFQAFIAYGWLNEIAEDMLVLVSIGCLVWGSAGDFISKNVMCMTFKEGQILENMQTTKDP</sequence>
<reference evidence="1" key="1">
    <citation type="submission" date="2020-11" db="EMBL/GenBank/DDBJ databases">
        <authorList>
            <person name="Tran Van P."/>
        </authorList>
    </citation>
    <scope>NUCLEOTIDE SEQUENCE</scope>
</reference>
<feature type="non-terminal residue" evidence="1">
    <location>
        <position position="1"/>
    </location>
</feature>
<proteinExistence type="predicted"/>
<keyword evidence="2" id="KW-1185">Reference proteome</keyword>
<name>A0A7R9A997_9CRUS</name>
<protein>
    <submittedName>
        <fullName evidence="1">Uncharacterized protein</fullName>
    </submittedName>
</protein>
<gene>
    <name evidence="1" type="ORF">DSTB1V02_LOCUS9626</name>
</gene>
<organism evidence="1">
    <name type="scientific">Darwinula stevensoni</name>
    <dbReference type="NCBI Taxonomy" id="69355"/>
    <lineage>
        <taxon>Eukaryota</taxon>
        <taxon>Metazoa</taxon>
        <taxon>Ecdysozoa</taxon>
        <taxon>Arthropoda</taxon>
        <taxon>Crustacea</taxon>
        <taxon>Oligostraca</taxon>
        <taxon>Ostracoda</taxon>
        <taxon>Podocopa</taxon>
        <taxon>Podocopida</taxon>
        <taxon>Darwinulocopina</taxon>
        <taxon>Darwinuloidea</taxon>
        <taxon>Darwinulidae</taxon>
        <taxon>Darwinula</taxon>
    </lineage>
</organism>
<dbReference type="AlphaFoldDB" id="A0A7R9A997"/>
<evidence type="ECO:0000313" key="1">
    <source>
        <dbReference type="EMBL" id="CAD7249839.1"/>
    </source>
</evidence>
<feature type="non-terminal residue" evidence="1">
    <location>
        <position position="149"/>
    </location>
</feature>
<dbReference type="Proteomes" id="UP000677054">
    <property type="component" value="Unassembled WGS sequence"/>
</dbReference>
<dbReference type="EMBL" id="CAJPEV010002511">
    <property type="protein sequence ID" value="CAG0897160.1"/>
    <property type="molecule type" value="Genomic_DNA"/>
</dbReference>
<evidence type="ECO:0000313" key="2">
    <source>
        <dbReference type="Proteomes" id="UP000677054"/>
    </source>
</evidence>